<sequence length="2099" mass="222971">MTGEDIAIIGAAVRFPDAPDLAGFRSVLAKGRDCVRPLPPARIAACGLDPAAGYPQAAYLDRIDLFDHRFFGLSRREAEAMDPHHRLTLQLAWHAVEDAGYRPEPLREVPTAVFLSAPSTDWAHLVAEPDTLDLLGGNPAAVAGRISYLLGLTGTSVTVNSGCNGSLVAVHQACQELRTGAARYALAGGLSVKTAHPTDGFLERYPEIMSPGARSRAFDRDADGTGDGEGGAVLLLTTLSRALAAGDHVYAVIRGSAVRHNGTRSATLTAPSARAQAETIRAAWRGAGLDPADAGYLEAHGSGTRLGDAVEIEGIRLARPDATAPVPIGSVKTNIGHVDHAAGIAGLVKVMLGLHHRELYPSLHFTAPPPGVDHAAARVEVVTTARPWPAPAHGSRAGGVSSVSLVGVNAHCVLAEAPPSDPSPPADDDAPRLVTVSAASPAALAAYCQRLGVAVAEADAPLPDVARVLNEGRVDLTYRTAFLATDRAGLAAQLTERASVLRTLPPAPALVAPTVVGVHDGPPTAELTALGVRPDRTVDSGDEVATGVGLARLVEELTAEGPVVFVDVGCGEQLLGAVRALTRGRDDVVTVSVPPGPGGALRAVADLYQHGVTVDWAVHHRTCGPDTSFRRLSLPGYPFDEEPCWLPAARLRRTDPTPGAVAGGAVAGGAAAGGATAGEEPAPTRPDGVATAVREVWAEVLRTEVPADANYFGLGGNSITALEIIDGIERRTGVRLKLLDLYECPRPEDLAELISRRSRPAVESGEVITRTGELVLSYGQERLWFHHQLAPDSPLYNIPTTFELLGPLDVPALRAALDDFADRHETLRSRIPTRDGRPYLVVDERIPDLLREVDLTDRPDPHAAAAALVADEALVPFDLAAGPLFRALLVRVAPEEHLLFLNVHHAVDDGWSPAILDTELSAMYTARRQGRAARLEPLPIRYRDYAAWQRRRMTGAVLAAELDHWRRRLADPPVLDLPTDRPRPANRSFTGDLIRFTIPADLADRLRAVGQRTSTTTFTVVLSAIQALLARYSGQRDIVVGTPTAGRSRPETRGIVGFFNNSVALRGDLSGDPTFVELLHRNRQVVVEALEHDDVPFEKVVEALAPARDGGRNPLFDVMYVHQTLPALGTRLPDLRMRMYDDVPGTTATNGLAPGMAKFDLTFFVWDREGFTDLPAGIEFSAELFDRASVEQMARHLLRILDELTRDPQAPVRAALVDRLGADDLRGPALPEVTDPAPTLHGLVARRTRTAPDDPALESAEGTLTYRELHERFTATAAELRRRGVRRGDLVAVALPRSAALVTTMLGVLAAGAVFLPLDPDHPTDRLAFQLTDSGAAALVAADPVPVPPAWRGIRVAPEDLAAPAVADGHATVPAVAGGQPPVPAGPDGPDGPDGHDDDRSVGPADAAYAIYTSGSTGRPKAVLVAHTGAVTFVRGAVEALDLGRDTRMLQFASSTFDAAVYELFTTLAAGGTVVLAPPGRLLVGRDLADFLVTHRIGAALLPPSVLASLPDSPLPDLRLLVAGAEPLSADLVARFAPGRRMVNAYGPTEGSVSVTLAECVADGRRPTIGRPLPGTRLRVLDEAGRPVPPGVPGELYVCGANVAHGYLGRAALTAQRFVVDPTGHGDRMYRTGDRVRLLPDGRLDFLGRTDDQVKHRGYRIELGEIEAALREHPAVPEAAVALHHDDTGGRLVAYLVDPGADWSEIRAWLAERLPGHLVPATAVPIPRLPLLASGKVDRRALPAPPRPAAPVADHDDLTATVVDLFAEVLGLADVGVDDNFFDRGGHSLLAAHLASRLEAVTGSRLPLAVLFERATPAGLADALRHVDRYVHRSLVPIRPDGGRPPLFLVHPSGGNVLCYQPLTRHLDADQPLYGFQSHGLGPGHEPDRTVPEMAARYLAQLRALVPHGPYRIGGWSFGGLVAFEMAAQLTRQGERVELLALIDVDLTEEAPAAPDDDAELLFLGVRPFATEDELAALADPVRPPVAESLRIAARVGLLPAGMGPAELSRFLRLLRVNAEAVRRWRPQPVRGDVLLLRARQGRLDRTGVAALTALVDGRTSVADVPGDHHTVLTGHPEAVAAALAGRLSGPDTGRQERS</sequence>
<dbReference type="CDD" id="cd19531">
    <property type="entry name" value="LCL_NRPS-like"/>
    <property type="match status" value="1"/>
</dbReference>
<dbReference type="InterPro" id="IPR006162">
    <property type="entry name" value="Ppantetheine_attach_site"/>
</dbReference>
<dbReference type="Gene3D" id="1.10.1200.10">
    <property type="entry name" value="ACP-like"/>
    <property type="match status" value="2"/>
</dbReference>
<dbReference type="GO" id="GO:0043041">
    <property type="term" value="P:amino acid activation for nonribosomal peptide biosynthetic process"/>
    <property type="evidence" value="ECO:0007669"/>
    <property type="project" value="TreeGrafter"/>
</dbReference>
<dbReference type="SMART" id="SM00824">
    <property type="entry name" value="PKS_TE"/>
    <property type="match status" value="1"/>
</dbReference>
<dbReference type="SMART" id="SM00825">
    <property type="entry name" value="PKS_KS"/>
    <property type="match status" value="1"/>
</dbReference>
<dbReference type="InterPro" id="IPR045851">
    <property type="entry name" value="AMP-bd_C_sf"/>
</dbReference>
<dbReference type="GO" id="GO:0031177">
    <property type="term" value="F:phosphopantetheine binding"/>
    <property type="evidence" value="ECO:0007669"/>
    <property type="project" value="InterPro"/>
</dbReference>
<dbReference type="Pfam" id="PF16197">
    <property type="entry name" value="KAsynt_C_assoc"/>
    <property type="match status" value="1"/>
</dbReference>
<dbReference type="InterPro" id="IPR029058">
    <property type="entry name" value="AB_hydrolase_fold"/>
</dbReference>
<dbReference type="Gene3D" id="3.30.300.30">
    <property type="match status" value="1"/>
</dbReference>
<dbReference type="RefSeq" id="WP_186499861.1">
    <property type="nucleotide sequence ID" value="NZ_AP023438.1"/>
</dbReference>
<dbReference type="GO" id="GO:0008610">
    <property type="term" value="P:lipid biosynthetic process"/>
    <property type="evidence" value="ECO:0007669"/>
    <property type="project" value="UniProtKB-ARBA"/>
</dbReference>
<dbReference type="Pfam" id="PF13193">
    <property type="entry name" value="AMP-binding_C"/>
    <property type="match status" value="1"/>
</dbReference>
<dbReference type="Gene3D" id="3.30.559.10">
    <property type="entry name" value="Chloramphenicol acetyltransferase-like domain"/>
    <property type="match status" value="1"/>
</dbReference>
<dbReference type="Gene3D" id="1.10.1240.100">
    <property type="match status" value="1"/>
</dbReference>
<dbReference type="InterPro" id="IPR042099">
    <property type="entry name" value="ANL_N_sf"/>
</dbReference>
<dbReference type="PROSITE" id="PS50075">
    <property type="entry name" value="CARRIER"/>
    <property type="match status" value="2"/>
</dbReference>
<feature type="domain" description="Ketosynthase family 3 (KS3)" evidence="8">
    <location>
        <begin position="3"/>
        <end position="416"/>
    </location>
</feature>
<feature type="domain" description="Carrier" evidence="7">
    <location>
        <begin position="684"/>
        <end position="758"/>
    </location>
</feature>
<dbReference type="Pfam" id="PF00550">
    <property type="entry name" value="PP-binding"/>
    <property type="match status" value="2"/>
</dbReference>
<dbReference type="Pfam" id="PF02801">
    <property type="entry name" value="Ketoacyl-synt_C"/>
    <property type="match status" value="1"/>
</dbReference>
<evidence type="ECO:0000256" key="2">
    <source>
        <dbReference type="ARBA" id="ARBA00022450"/>
    </source>
</evidence>
<dbReference type="SUPFAM" id="SSF52777">
    <property type="entry name" value="CoA-dependent acyltransferases"/>
    <property type="match status" value="2"/>
</dbReference>
<keyword evidence="2" id="KW-0596">Phosphopantetheine</keyword>
<evidence type="ECO:0000256" key="6">
    <source>
        <dbReference type="SAM" id="MobiDB-lite"/>
    </source>
</evidence>
<keyword evidence="3" id="KW-0597">Phosphoprotein</keyword>
<dbReference type="Gene3D" id="3.40.47.10">
    <property type="match status" value="1"/>
</dbReference>
<dbReference type="InterPro" id="IPR001031">
    <property type="entry name" value="Thioesterase"/>
</dbReference>
<dbReference type="InterPro" id="IPR001242">
    <property type="entry name" value="Condensation_dom"/>
</dbReference>
<dbReference type="CDD" id="cd00833">
    <property type="entry name" value="PKS"/>
    <property type="match status" value="1"/>
</dbReference>
<gene>
    <name evidence="9" type="ORF">JD81_02986</name>
</gene>
<dbReference type="NCBIfam" id="TIGR01733">
    <property type="entry name" value="AA-adenyl-dom"/>
    <property type="match status" value="1"/>
</dbReference>
<dbReference type="SUPFAM" id="SSF53474">
    <property type="entry name" value="alpha/beta-Hydrolases"/>
    <property type="match status" value="1"/>
</dbReference>
<dbReference type="GO" id="GO:0005737">
    <property type="term" value="C:cytoplasm"/>
    <property type="evidence" value="ECO:0007669"/>
    <property type="project" value="TreeGrafter"/>
</dbReference>
<evidence type="ECO:0000256" key="5">
    <source>
        <dbReference type="ARBA" id="ARBA00029443"/>
    </source>
</evidence>
<evidence type="ECO:0000259" key="7">
    <source>
        <dbReference type="PROSITE" id="PS50075"/>
    </source>
</evidence>
<dbReference type="InterPro" id="IPR000873">
    <property type="entry name" value="AMP-dep_synth/lig_dom"/>
</dbReference>
<keyword evidence="10" id="KW-1185">Reference proteome</keyword>
<feature type="compositionally biased region" description="Gly residues" evidence="6">
    <location>
        <begin position="661"/>
        <end position="676"/>
    </location>
</feature>
<dbReference type="SUPFAM" id="SSF47336">
    <property type="entry name" value="ACP-like"/>
    <property type="match status" value="2"/>
</dbReference>
<reference evidence="9 10" key="1">
    <citation type="submission" date="2019-07" db="EMBL/GenBank/DDBJ databases">
        <title>R&amp;d 2014.</title>
        <authorList>
            <person name="Klenk H.-P."/>
        </authorList>
    </citation>
    <scope>NUCLEOTIDE SEQUENCE [LARGE SCALE GENOMIC DNA]</scope>
    <source>
        <strain evidence="9 10">DSM 43912</strain>
    </source>
</reference>
<evidence type="ECO:0000259" key="8">
    <source>
        <dbReference type="PROSITE" id="PS52004"/>
    </source>
</evidence>
<protein>
    <submittedName>
        <fullName evidence="9">Amino acid adenylation domain-containing protein</fullName>
    </submittedName>
</protein>
<dbReference type="InterPro" id="IPR014031">
    <property type="entry name" value="Ketoacyl_synth_C"/>
</dbReference>
<name>A0A562WGT8_9ACTN</name>
<dbReference type="Pfam" id="PF00501">
    <property type="entry name" value="AMP-binding"/>
    <property type="match status" value="1"/>
</dbReference>
<dbReference type="InterPro" id="IPR001227">
    <property type="entry name" value="Ac_transferase_dom_sf"/>
</dbReference>
<comment type="similarity">
    <text evidence="5">In the C-terminal section; belongs to the NRP synthetase family.</text>
</comment>
<dbReference type="PANTHER" id="PTHR45527:SF1">
    <property type="entry name" value="FATTY ACID SYNTHASE"/>
    <property type="match status" value="1"/>
</dbReference>
<dbReference type="Gene3D" id="3.40.50.1820">
    <property type="entry name" value="alpha/beta hydrolase"/>
    <property type="match status" value="1"/>
</dbReference>
<dbReference type="InterPro" id="IPR025110">
    <property type="entry name" value="AMP-bd_C"/>
</dbReference>
<dbReference type="Gene3D" id="3.30.559.30">
    <property type="entry name" value="Nonribosomal peptide synthetase, condensation domain"/>
    <property type="match status" value="1"/>
</dbReference>
<dbReference type="SUPFAM" id="SSF56801">
    <property type="entry name" value="Acetyl-CoA synthetase-like"/>
    <property type="match status" value="1"/>
</dbReference>
<dbReference type="InterPro" id="IPR032821">
    <property type="entry name" value="PKS_assoc"/>
</dbReference>
<dbReference type="InterPro" id="IPR010071">
    <property type="entry name" value="AA_adenyl_dom"/>
</dbReference>
<dbReference type="InterPro" id="IPR014030">
    <property type="entry name" value="Ketoacyl_synth_N"/>
</dbReference>
<dbReference type="InterPro" id="IPR009081">
    <property type="entry name" value="PP-bd_ACP"/>
</dbReference>
<dbReference type="InterPro" id="IPR020802">
    <property type="entry name" value="TesA-like"/>
</dbReference>
<feature type="region of interest" description="Disordered" evidence="6">
    <location>
        <begin position="1372"/>
        <end position="1403"/>
    </location>
</feature>
<feature type="region of interest" description="Disordered" evidence="6">
    <location>
        <begin position="657"/>
        <end position="687"/>
    </location>
</feature>
<dbReference type="SMART" id="SM00823">
    <property type="entry name" value="PKS_PP"/>
    <property type="match status" value="2"/>
</dbReference>
<dbReference type="PROSITE" id="PS52004">
    <property type="entry name" value="KS3_2"/>
    <property type="match status" value="1"/>
</dbReference>
<evidence type="ECO:0000313" key="9">
    <source>
        <dbReference type="EMBL" id="TWJ29476.1"/>
    </source>
</evidence>
<evidence type="ECO:0000256" key="4">
    <source>
        <dbReference type="ARBA" id="ARBA00022679"/>
    </source>
</evidence>
<dbReference type="InterPro" id="IPR016039">
    <property type="entry name" value="Thiolase-like"/>
</dbReference>
<dbReference type="Pfam" id="PF00975">
    <property type="entry name" value="Thioesterase"/>
    <property type="match status" value="1"/>
</dbReference>
<dbReference type="GO" id="GO:0016746">
    <property type="term" value="F:acyltransferase activity"/>
    <property type="evidence" value="ECO:0007669"/>
    <property type="project" value="InterPro"/>
</dbReference>
<dbReference type="Gene3D" id="3.30.70.3290">
    <property type="match status" value="1"/>
</dbReference>
<dbReference type="PROSITE" id="PS01307">
    <property type="entry name" value="MOTA"/>
    <property type="match status" value="1"/>
</dbReference>
<evidence type="ECO:0000313" key="10">
    <source>
        <dbReference type="Proteomes" id="UP000319728"/>
    </source>
</evidence>
<dbReference type="Gene3D" id="3.40.50.12780">
    <property type="entry name" value="N-terminal domain of ligase-like"/>
    <property type="match status" value="1"/>
</dbReference>
<dbReference type="InterPro" id="IPR000540">
    <property type="entry name" value="Flag_MotA_CS"/>
</dbReference>
<dbReference type="CDD" id="cd05930">
    <property type="entry name" value="A_NRPS"/>
    <property type="match status" value="1"/>
</dbReference>
<accession>A0A562WGT8</accession>
<dbReference type="PANTHER" id="PTHR45527">
    <property type="entry name" value="NONRIBOSOMAL PEPTIDE SYNTHETASE"/>
    <property type="match status" value="1"/>
</dbReference>
<proteinExistence type="inferred from homology"/>
<dbReference type="InterPro" id="IPR020806">
    <property type="entry name" value="PKS_PP-bd"/>
</dbReference>
<comment type="caution">
    <text evidence="9">The sequence shown here is derived from an EMBL/GenBank/DDBJ whole genome shotgun (WGS) entry which is preliminary data.</text>
</comment>
<dbReference type="Proteomes" id="UP000319728">
    <property type="component" value="Unassembled WGS sequence"/>
</dbReference>
<dbReference type="Gene3D" id="3.40.366.10">
    <property type="entry name" value="Malonyl-Coenzyme A Acyl Carrier Protein, domain 2"/>
    <property type="match status" value="1"/>
</dbReference>
<evidence type="ECO:0000256" key="1">
    <source>
        <dbReference type="ARBA" id="ARBA00001957"/>
    </source>
</evidence>
<feature type="domain" description="Carrier" evidence="7">
    <location>
        <begin position="1753"/>
        <end position="1828"/>
    </location>
</feature>
<evidence type="ECO:0000256" key="3">
    <source>
        <dbReference type="ARBA" id="ARBA00022553"/>
    </source>
</evidence>
<dbReference type="PROSITE" id="PS00012">
    <property type="entry name" value="PHOSPHOPANTETHEINE"/>
    <property type="match status" value="1"/>
</dbReference>
<dbReference type="InterPro" id="IPR036736">
    <property type="entry name" value="ACP-like_sf"/>
</dbReference>
<comment type="cofactor">
    <cofactor evidence="1">
        <name>pantetheine 4'-phosphate</name>
        <dbReference type="ChEBI" id="CHEBI:47942"/>
    </cofactor>
</comment>
<dbReference type="Pfam" id="PF00668">
    <property type="entry name" value="Condensation"/>
    <property type="match status" value="1"/>
</dbReference>
<keyword evidence="4" id="KW-0808">Transferase</keyword>
<dbReference type="Pfam" id="PF00109">
    <property type="entry name" value="ketoacyl-synt"/>
    <property type="match status" value="1"/>
</dbReference>
<dbReference type="EMBL" id="VLLP01000001">
    <property type="protein sequence ID" value="TWJ29476.1"/>
    <property type="molecule type" value="Genomic_DNA"/>
</dbReference>
<dbReference type="GO" id="GO:0044550">
    <property type="term" value="P:secondary metabolite biosynthetic process"/>
    <property type="evidence" value="ECO:0007669"/>
    <property type="project" value="TreeGrafter"/>
</dbReference>
<dbReference type="SUPFAM" id="SSF53901">
    <property type="entry name" value="Thiolase-like"/>
    <property type="match status" value="1"/>
</dbReference>
<dbReference type="InterPro" id="IPR020841">
    <property type="entry name" value="PKS_Beta-ketoAc_synthase_dom"/>
</dbReference>
<organism evidence="9 10">
    <name type="scientific">Micromonospora sagamiensis</name>
    <dbReference type="NCBI Taxonomy" id="47875"/>
    <lineage>
        <taxon>Bacteria</taxon>
        <taxon>Bacillati</taxon>
        <taxon>Actinomycetota</taxon>
        <taxon>Actinomycetes</taxon>
        <taxon>Micromonosporales</taxon>
        <taxon>Micromonosporaceae</taxon>
        <taxon>Micromonospora</taxon>
    </lineage>
</organism>
<dbReference type="InterPro" id="IPR023213">
    <property type="entry name" value="CAT-like_dom_sf"/>
</dbReference>